<gene>
    <name evidence="1" type="ORF">GNZ21_06900</name>
</gene>
<keyword evidence="2" id="KW-1185">Reference proteome</keyword>
<dbReference type="AlphaFoldDB" id="A0A7K1UI48"/>
<dbReference type="Proteomes" id="UP000460157">
    <property type="component" value="Unassembled WGS sequence"/>
</dbReference>
<evidence type="ECO:0000313" key="1">
    <source>
        <dbReference type="EMBL" id="MVT26086.1"/>
    </source>
</evidence>
<reference evidence="1 2" key="1">
    <citation type="submission" date="2019-12" db="EMBL/GenBank/DDBJ databases">
        <title>Nesterenkonia muleiensis sp. nov., a novel actinobacterium isolated from sap of Populus euphratica.</title>
        <authorList>
            <person name="Wang R."/>
        </authorList>
    </citation>
    <scope>NUCLEOTIDE SEQUENCE [LARGE SCALE GENOMIC DNA]</scope>
    <source>
        <strain evidence="1 2">F10</strain>
    </source>
</reference>
<dbReference type="EMBL" id="WRPM01000048">
    <property type="protein sequence ID" value="MVT26086.1"/>
    <property type="molecule type" value="Genomic_DNA"/>
</dbReference>
<dbReference type="OrthoDB" id="4965386at2"/>
<dbReference type="RefSeq" id="WP_157322710.1">
    <property type="nucleotide sequence ID" value="NZ_BMFX01000002.1"/>
</dbReference>
<comment type="caution">
    <text evidence="1">The sequence shown here is derived from an EMBL/GenBank/DDBJ whole genome shotgun (WGS) entry which is preliminary data.</text>
</comment>
<accession>A0A7K1UI48</accession>
<name>A0A7K1UI48_9MICC</name>
<protein>
    <submittedName>
        <fullName evidence="1">Uncharacterized protein</fullName>
    </submittedName>
</protein>
<organism evidence="1 2">
    <name type="scientific">Nesterenkonia alkaliphila</name>
    <dbReference type="NCBI Taxonomy" id="1463631"/>
    <lineage>
        <taxon>Bacteria</taxon>
        <taxon>Bacillati</taxon>
        <taxon>Actinomycetota</taxon>
        <taxon>Actinomycetes</taxon>
        <taxon>Micrococcales</taxon>
        <taxon>Micrococcaceae</taxon>
        <taxon>Nesterenkonia</taxon>
    </lineage>
</organism>
<sequence length="195" mass="21210">MNQQLHPAQPSPEQGESSMNWIVQASTVPQQLYAAADAYDDAAGRLRRVLAMVPEYFALIEEAERVHWDSMASRAFRTALEALRIPGELVTAETAVLASRAETIASDLRSYGDQARQLMLLISSGGQMFGHYMQLAQDEVARNLAVLTVDILGSNDVSRFMQLAQEGGVRQLLGLPNPNRGIPIGEPGSPAVPTH</sequence>
<proteinExistence type="predicted"/>
<evidence type="ECO:0000313" key="2">
    <source>
        <dbReference type="Proteomes" id="UP000460157"/>
    </source>
</evidence>